<keyword evidence="4 6" id="KW-0472">Membrane</keyword>
<organism evidence="7 8">
    <name type="scientific">Trematosphaeria pertusa</name>
    <dbReference type="NCBI Taxonomy" id="390896"/>
    <lineage>
        <taxon>Eukaryota</taxon>
        <taxon>Fungi</taxon>
        <taxon>Dikarya</taxon>
        <taxon>Ascomycota</taxon>
        <taxon>Pezizomycotina</taxon>
        <taxon>Dothideomycetes</taxon>
        <taxon>Pleosporomycetidae</taxon>
        <taxon>Pleosporales</taxon>
        <taxon>Massarineae</taxon>
        <taxon>Trematosphaeriaceae</taxon>
        <taxon>Trematosphaeria</taxon>
    </lineage>
</organism>
<sequence>MGRDYIPAPSNCTDIGVPYPNCQVEGTLYGYLPSLSANAFFAAFFGLCFVTNLIFGIKWKTWTYMIALCLGCAGECVGYIGRLMMYNNPFDDMGFQLQICLLIISPAFVSAGIYVTLKHFTITFGESWSRLRPAWYTYIFITGDIISLVLQGAGGGLAATGDPGSSTQDLGTNLMIAGVIFQVVILSVFGYLLTEYALRTHRRRDQLSAESLKLLGNTRFRLFVVAVLVGYLGIYARCVYRIPELTGGWGNHLMRNEPEFIALEGVMITLSVLFLSVFHPGYCFPVLGNTIGKKKASRKSIDEESSTDDNEMMQRAA</sequence>
<evidence type="ECO:0000256" key="3">
    <source>
        <dbReference type="ARBA" id="ARBA00022989"/>
    </source>
</evidence>
<evidence type="ECO:0000313" key="7">
    <source>
        <dbReference type="EMBL" id="KAF2250131.1"/>
    </source>
</evidence>
<name>A0A6A6II98_9PLEO</name>
<dbReference type="Proteomes" id="UP000800094">
    <property type="component" value="Unassembled WGS sequence"/>
</dbReference>
<dbReference type="GeneID" id="54586565"/>
<dbReference type="PANTHER" id="PTHR31465:SF8">
    <property type="entry name" value="DOMAIN PROTEIN, PUTATIVE (AFU_ORTHOLOGUE AFUA_6G14140)-RELATED"/>
    <property type="match status" value="1"/>
</dbReference>
<evidence type="ECO:0000256" key="4">
    <source>
        <dbReference type="ARBA" id="ARBA00023136"/>
    </source>
</evidence>
<keyword evidence="3 6" id="KW-1133">Transmembrane helix</keyword>
<feature type="region of interest" description="Disordered" evidence="5">
    <location>
        <begin position="298"/>
        <end position="317"/>
    </location>
</feature>
<evidence type="ECO:0000256" key="2">
    <source>
        <dbReference type="ARBA" id="ARBA00022692"/>
    </source>
</evidence>
<dbReference type="PANTHER" id="PTHR31465">
    <property type="entry name" value="PROTEIN RTA1-RELATED"/>
    <property type="match status" value="1"/>
</dbReference>
<dbReference type="Pfam" id="PF04479">
    <property type="entry name" value="RTA1"/>
    <property type="match status" value="1"/>
</dbReference>
<dbReference type="OrthoDB" id="4521223at2759"/>
<feature type="transmembrane region" description="Helical" evidence="6">
    <location>
        <begin position="62"/>
        <end position="81"/>
    </location>
</feature>
<reference evidence="7" key="1">
    <citation type="journal article" date="2020" name="Stud. Mycol.">
        <title>101 Dothideomycetes genomes: a test case for predicting lifestyles and emergence of pathogens.</title>
        <authorList>
            <person name="Haridas S."/>
            <person name="Albert R."/>
            <person name="Binder M."/>
            <person name="Bloem J."/>
            <person name="Labutti K."/>
            <person name="Salamov A."/>
            <person name="Andreopoulos B."/>
            <person name="Baker S."/>
            <person name="Barry K."/>
            <person name="Bills G."/>
            <person name="Bluhm B."/>
            <person name="Cannon C."/>
            <person name="Castanera R."/>
            <person name="Culley D."/>
            <person name="Daum C."/>
            <person name="Ezra D."/>
            <person name="Gonzalez J."/>
            <person name="Henrissat B."/>
            <person name="Kuo A."/>
            <person name="Liang C."/>
            <person name="Lipzen A."/>
            <person name="Lutzoni F."/>
            <person name="Magnuson J."/>
            <person name="Mondo S."/>
            <person name="Nolan M."/>
            <person name="Ohm R."/>
            <person name="Pangilinan J."/>
            <person name="Park H.-J."/>
            <person name="Ramirez L."/>
            <person name="Alfaro M."/>
            <person name="Sun H."/>
            <person name="Tritt A."/>
            <person name="Yoshinaga Y."/>
            <person name="Zwiers L.-H."/>
            <person name="Turgeon B."/>
            <person name="Goodwin S."/>
            <person name="Spatafora J."/>
            <person name="Crous P."/>
            <person name="Grigoriev I."/>
        </authorList>
    </citation>
    <scope>NUCLEOTIDE SEQUENCE</scope>
    <source>
        <strain evidence="7">CBS 122368</strain>
    </source>
</reference>
<dbReference type="AlphaFoldDB" id="A0A6A6II98"/>
<dbReference type="GO" id="GO:0000324">
    <property type="term" value="C:fungal-type vacuole"/>
    <property type="evidence" value="ECO:0007669"/>
    <property type="project" value="TreeGrafter"/>
</dbReference>
<evidence type="ECO:0000256" key="6">
    <source>
        <dbReference type="SAM" id="Phobius"/>
    </source>
</evidence>
<keyword evidence="8" id="KW-1185">Reference proteome</keyword>
<dbReference type="GO" id="GO:0005886">
    <property type="term" value="C:plasma membrane"/>
    <property type="evidence" value="ECO:0007669"/>
    <property type="project" value="TreeGrafter"/>
</dbReference>
<feature type="transmembrane region" description="Helical" evidence="6">
    <location>
        <begin position="219"/>
        <end position="240"/>
    </location>
</feature>
<comment type="subcellular location">
    <subcellularLocation>
        <location evidence="1">Membrane</location>
        <topology evidence="1">Multi-pass membrane protein</topology>
    </subcellularLocation>
</comment>
<dbReference type="InterPro" id="IPR007568">
    <property type="entry name" value="RTA1"/>
</dbReference>
<evidence type="ECO:0000256" key="1">
    <source>
        <dbReference type="ARBA" id="ARBA00004141"/>
    </source>
</evidence>
<protein>
    <submittedName>
        <fullName evidence="7">RTA1-domain-containing protein</fullName>
    </submittedName>
</protein>
<evidence type="ECO:0000256" key="5">
    <source>
        <dbReference type="SAM" id="MobiDB-lite"/>
    </source>
</evidence>
<dbReference type="EMBL" id="ML987194">
    <property type="protein sequence ID" value="KAF2250131.1"/>
    <property type="molecule type" value="Genomic_DNA"/>
</dbReference>
<feature type="transmembrane region" description="Helical" evidence="6">
    <location>
        <begin position="93"/>
        <end position="115"/>
    </location>
</feature>
<feature type="transmembrane region" description="Helical" evidence="6">
    <location>
        <begin position="135"/>
        <end position="154"/>
    </location>
</feature>
<accession>A0A6A6II98</accession>
<proteinExistence type="predicted"/>
<feature type="transmembrane region" description="Helical" evidence="6">
    <location>
        <begin position="35"/>
        <end position="55"/>
    </location>
</feature>
<evidence type="ECO:0000313" key="8">
    <source>
        <dbReference type="Proteomes" id="UP000800094"/>
    </source>
</evidence>
<keyword evidence="2 6" id="KW-0812">Transmembrane</keyword>
<dbReference type="RefSeq" id="XP_033685135.1">
    <property type="nucleotide sequence ID" value="XM_033833235.1"/>
</dbReference>
<gene>
    <name evidence="7" type="ORF">BU26DRAFT_564011</name>
</gene>
<feature type="transmembrane region" description="Helical" evidence="6">
    <location>
        <begin position="260"/>
        <end position="288"/>
    </location>
</feature>
<feature type="transmembrane region" description="Helical" evidence="6">
    <location>
        <begin position="174"/>
        <end position="198"/>
    </location>
</feature>